<evidence type="ECO:0000256" key="1">
    <source>
        <dbReference type="SAM" id="MobiDB-lite"/>
    </source>
</evidence>
<name>A0A225UH81_9STRA</name>
<feature type="region of interest" description="Disordered" evidence="1">
    <location>
        <begin position="103"/>
        <end position="157"/>
    </location>
</feature>
<dbReference type="InterPro" id="IPR021109">
    <property type="entry name" value="Peptidase_aspartic_dom_sf"/>
</dbReference>
<comment type="caution">
    <text evidence="2">The sequence shown here is derived from an EMBL/GenBank/DDBJ whole genome shotgun (WGS) entry which is preliminary data.</text>
</comment>
<gene>
    <name evidence="2" type="ORF">PHMEG_00038652</name>
</gene>
<dbReference type="SUPFAM" id="SSF56672">
    <property type="entry name" value="DNA/RNA polymerases"/>
    <property type="match status" value="1"/>
</dbReference>
<proteinExistence type="predicted"/>
<evidence type="ECO:0000313" key="2">
    <source>
        <dbReference type="EMBL" id="OWY92378.1"/>
    </source>
</evidence>
<organism evidence="2 3">
    <name type="scientific">Phytophthora megakarya</name>
    <dbReference type="NCBI Taxonomy" id="4795"/>
    <lineage>
        <taxon>Eukaryota</taxon>
        <taxon>Sar</taxon>
        <taxon>Stramenopiles</taxon>
        <taxon>Oomycota</taxon>
        <taxon>Peronosporomycetes</taxon>
        <taxon>Peronosporales</taxon>
        <taxon>Peronosporaceae</taxon>
        <taxon>Phytophthora</taxon>
    </lineage>
</organism>
<protein>
    <submittedName>
        <fullName evidence="2">Uncharacterized protein</fullName>
    </submittedName>
</protein>
<dbReference type="CDD" id="cd00303">
    <property type="entry name" value="retropepsin_like"/>
    <property type="match status" value="1"/>
</dbReference>
<dbReference type="EMBL" id="NBNE01018206">
    <property type="protein sequence ID" value="OWY92378.1"/>
    <property type="molecule type" value="Genomic_DNA"/>
</dbReference>
<feature type="compositionally biased region" description="Polar residues" evidence="1">
    <location>
        <begin position="135"/>
        <end position="157"/>
    </location>
</feature>
<dbReference type="InterPro" id="IPR043502">
    <property type="entry name" value="DNA/RNA_pol_sf"/>
</dbReference>
<dbReference type="OrthoDB" id="115680at2759"/>
<dbReference type="Pfam" id="PF13650">
    <property type="entry name" value="Asp_protease_2"/>
    <property type="match status" value="1"/>
</dbReference>
<evidence type="ECO:0000313" key="3">
    <source>
        <dbReference type="Proteomes" id="UP000198211"/>
    </source>
</evidence>
<feature type="compositionally biased region" description="Basic and acidic residues" evidence="1">
    <location>
        <begin position="108"/>
        <end position="121"/>
    </location>
</feature>
<sequence length="453" mass="49880">MFGENLKMDTSEKDVEARVANYFIGFDKLVEDNGLAAWVGRTEANDPAGQQRLKMRCKLLMANLAPAMLRMDIQRLAAVTHRHVKQDDVALYELIVKRASMQQHYHQMQHDVKKSGPEKPKNGLSEPKSKGGGTKQQSTANVPKTHLPSNGGVSSPPSTGCLVCKGSHWMKDCPTATEGQKAAARKTFIEKKRGNVENAKAVKDITGNGEDRRMCINGVLDVPFCPDTGADSNIISEALTDELLGLGAQVKLRKLSPAVKVQVAGGAQVLCRSAVTLDLRIETAAGPVNLRSVSCLVMDGAEDEFLLGRKTMQDIGIDIDCLFEQLASGGRVNEADGDDVTSCDTDLSFNVDMQEIHGHLDRMLAEAREAGFETSLLEELHTLVYEYADVWRVHIGADPPADVEPLMAQLRPDAQPYRSGTRKYPEPQRKFLREFVKELEENGLVKRNNASRW</sequence>
<dbReference type="Proteomes" id="UP000198211">
    <property type="component" value="Unassembled WGS sequence"/>
</dbReference>
<dbReference type="Gene3D" id="2.40.70.10">
    <property type="entry name" value="Acid Proteases"/>
    <property type="match status" value="1"/>
</dbReference>
<accession>A0A225UH81</accession>
<keyword evidence="3" id="KW-1185">Reference proteome</keyword>
<dbReference type="AlphaFoldDB" id="A0A225UH81"/>
<feature type="non-terminal residue" evidence="2">
    <location>
        <position position="453"/>
    </location>
</feature>
<reference evidence="3" key="1">
    <citation type="submission" date="2017-03" db="EMBL/GenBank/DDBJ databases">
        <title>Phytopthora megakarya and P. palmivora, two closely related causual agents of cacao black pod achieved similar genome size and gene model numbers by different mechanisms.</title>
        <authorList>
            <person name="Ali S."/>
            <person name="Shao J."/>
            <person name="Larry D.J."/>
            <person name="Kronmiller B."/>
            <person name="Shen D."/>
            <person name="Strem M.D."/>
            <person name="Melnick R.L."/>
            <person name="Guiltinan M.J."/>
            <person name="Tyler B.M."/>
            <person name="Meinhardt L.W."/>
            <person name="Bailey B.A."/>
        </authorList>
    </citation>
    <scope>NUCLEOTIDE SEQUENCE [LARGE SCALE GENOMIC DNA]</scope>
    <source>
        <strain evidence="3">zdho120</strain>
    </source>
</reference>